<evidence type="ECO:0000259" key="3">
    <source>
        <dbReference type="SMART" id="SM00062"/>
    </source>
</evidence>
<dbReference type="RefSeq" id="WP_311725503.1">
    <property type="nucleotide sequence ID" value="NZ_JAVRFD010000009.1"/>
</dbReference>
<reference evidence="4" key="1">
    <citation type="submission" date="2024-05" db="EMBL/GenBank/DDBJ databases">
        <title>30 novel species of actinomycetes from the DSMZ collection.</title>
        <authorList>
            <person name="Nouioui I."/>
        </authorList>
    </citation>
    <scope>NUCLEOTIDE SEQUENCE</scope>
    <source>
        <strain evidence="4">DSM 41529</strain>
    </source>
</reference>
<dbReference type="InterPro" id="IPR001638">
    <property type="entry name" value="Solute-binding_3/MltF_N"/>
</dbReference>
<comment type="caution">
    <text evidence="4">The sequence shown here is derived from an EMBL/GenBank/DDBJ whole genome shotgun (WGS) entry which is preliminary data.</text>
</comment>
<dbReference type="PANTHER" id="PTHR35936:SF17">
    <property type="entry name" value="ARGININE-BINDING EXTRACELLULAR PROTEIN ARTP"/>
    <property type="match status" value="1"/>
</dbReference>
<dbReference type="SUPFAM" id="SSF53850">
    <property type="entry name" value="Periplasmic binding protein-like II"/>
    <property type="match status" value="1"/>
</dbReference>
<keyword evidence="5" id="KW-1185">Reference proteome</keyword>
<evidence type="ECO:0000256" key="1">
    <source>
        <dbReference type="ARBA" id="ARBA00022729"/>
    </source>
</evidence>
<dbReference type="PROSITE" id="PS51257">
    <property type="entry name" value="PROKAR_LIPOPROTEIN"/>
    <property type="match status" value="1"/>
</dbReference>
<feature type="chain" id="PRO_5046785765" evidence="2">
    <location>
        <begin position="24"/>
        <end position="315"/>
    </location>
</feature>
<evidence type="ECO:0000313" key="5">
    <source>
        <dbReference type="Proteomes" id="UP001180754"/>
    </source>
</evidence>
<dbReference type="EMBL" id="JAVRFD010000009">
    <property type="protein sequence ID" value="MDT0545037.1"/>
    <property type="molecule type" value="Genomic_DNA"/>
</dbReference>
<gene>
    <name evidence="4" type="ORF">RND15_20330</name>
</gene>
<evidence type="ECO:0000256" key="2">
    <source>
        <dbReference type="SAM" id="SignalP"/>
    </source>
</evidence>
<organism evidence="4 5">
    <name type="scientific">Streptomyces lonegramiae</name>
    <dbReference type="NCBI Taxonomy" id="3075524"/>
    <lineage>
        <taxon>Bacteria</taxon>
        <taxon>Bacillati</taxon>
        <taxon>Actinomycetota</taxon>
        <taxon>Actinomycetes</taxon>
        <taxon>Kitasatosporales</taxon>
        <taxon>Streptomycetaceae</taxon>
        <taxon>Streptomyces</taxon>
    </lineage>
</organism>
<dbReference type="Pfam" id="PF00497">
    <property type="entry name" value="SBP_bac_3"/>
    <property type="match status" value="1"/>
</dbReference>
<dbReference type="Gene3D" id="3.40.190.10">
    <property type="entry name" value="Periplasmic binding protein-like II"/>
    <property type="match status" value="2"/>
</dbReference>
<proteinExistence type="predicted"/>
<name>A0ABU2XGS5_9ACTN</name>
<evidence type="ECO:0000313" key="4">
    <source>
        <dbReference type="EMBL" id="MDT0545037.1"/>
    </source>
</evidence>
<sequence>MRNRPRAALGALSLPLALSLTLAGCSVDDSAGTDKPKAKSSAAVRLEPLDRELAAEVPAQYRNKTLIMGVSEYAPYNTFGSDGRVTGLVPDLAAQLSAMLGVKIKVEKTTFDAIIPGLKSGRIHLSAPAGDFVERQEQVDFADFAKSSVTLMVNKSASFQPKTGLEVCGRKVGVEKGAGTQNVVAALTERCAAKGKPAVDEQVFPDLSGAALALQSKRIEAVAAPSAANTSASSGSNGRFQTLELKDILDLPAATAIYGIEAKKGSGLAPVITKALREMYESGTYAKLFGLWRLPLSTVSKSQLAVNGSKQSQTK</sequence>
<dbReference type="PANTHER" id="PTHR35936">
    <property type="entry name" value="MEMBRANE-BOUND LYTIC MUREIN TRANSGLYCOSYLASE F"/>
    <property type="match status" value="1"/>
</dbReference>
<feature type="domain" description="Solute-binding protein family 3/N-terminal" evidence="3">
    <location>
        <begin position="65"/>
        <end position="296"/>
    </location>
</feature>
<dbReference type="SMART" id="SM00062">
    <property type="entry name" value="PBPb"/>
    <property type="match status" value="1"/>
</dbReference>
<protein>
    <submittedName>
        <fullName evidence="4">Transporter substrate-binding domain-containing protein</fullName>
    </submittedName>
</protein>
<feature type="signal peptide" evidence="2">
    <location>
        <begin position="1"/>
        <end position="23"/>
    </location>
</feature>
<keyword evidence="1 2" id="KW-0732">Signal</keyword>
<accession>A0ABU2XGS5</accession>
<dbReference type="Proteomes" id="UP001180754">
    <property type="component" value="Unassembled WGS sequence"/>
</dbReference>